<dbReference type="AlphaFoldDB" id="A0A132MJP3"/>
<reference evidence="1 4" key="2">
    <citation type="submission" date="2015-02" db="EMBL/GenBank/DDBJ databases">
        <title>Physiological reanalysis, assessment of diazotrophy, and genome sequences of multiple isolates of Streptomyces thermoautotrophicus.</title>
        <authorList>
            <person name="MacKellar D.C."/>
            <person name="Lieber L."/>
            <person name="Norman J."/>
            <person name="Bolger A."/>
            <person name="Tobin C."/>
            <person name="Murray J.W."/>
            <person name="Prell J."/>
        </authorList>
    </citation>
    <scope>NUCLEOTIDE SEQUENCE [LARGE SCALE GENOMIC DNA]</scope>
    <source>
        <strain evidence="1 4">UBT1</strain>
    </source>
</reference>
<evidence type="ECO:0000313" key="3">
    <source>
        <dbReference type="Proteomes" id="UP000070598"/>
    </source>
</evidence>
<reference evidence="3" key="1">
    <citation type="submission" date="2015-02" db="EMBL/GenBank/DDBJ databases">
        <title>Physiological reanalysis, assessment of diazotrophy, and genome sequences of multiple isolates of Streptomyces thermoautotrophicus.</title>
        <authorList>
            <person name="MacKellar D.C."/>
            <person name="Lieber L."/>
            <person name="Norman J."/>
            <person name="Bolger A."/>
            <person name="Tobin C."/>
            <person name="Murray J.W."/>
            <person name="Friesen M."/>
            <person name="Prell J."/>
        </authorList>
    </citation>
    <scope>NUCLEOTIDE SEQUENCE [LARGE SCALE GENOMIC DNA]</scope>
    <source>
        <strain evidence="3">UBT1</strain>
    </source>
</reference>
<name>A0A132MJP3_9ACTN</name>
<evidence type="ECO:0000313" key="1">
    <source>
        <dbReference type="EMBL" id="KWW98048.1"/>
    </source>
</evidence>
<sequence length="64" mass="7456">MTIRGWEDLRDLLGRLGDIGNELDAGVLQIETYRYLYRQVERLADEAASSAREFLRELDSENRP</sequence>
<dbReference type="Proteomes" id="UP000070598">
    <property type="component" value="Unassembled WGS sequence"/>
</dbReference>
<protein>
    <submittedName>
        <fullName evidence="1">Uncharacterized protein</fullName>
    </submittedName>
</protein>
<dbReference type="PATRIC" id="fig|1469144.8.peg.1113"/>
<organism evidence="1 4">
    <name type="scientific">Carbonactinospora thermoautotrophica</name>
    <dbReference type="NCBI Taxonomy" id="1469144"/>
    <lineage>
        <taxon>Bacteria</taxon>
        <taxon>Bacillati</taxon>
        <taxon>Actinomycetota</taxon>
        <taxon>Actinomycetes</taxon>
        <taxon>Kitasatosporales</taxon>
        <taxon>Carbonactinosporaceae</taxon>
        <taxon>Carbonactinospora</taxon>
    </lineage>
</organism>
<accession>A0A132MJP3</accession>
<evidence type="ECO:0000313" key="4">
    <source>
        <dbReference type="Proteomes" id="UP000070659"/>
    </source>
</evidence>
<gene>
    <name evidence="1" type="ORF">TH66_22320</name>
    <name evidence="2" type="ORF">TR74_17300</name>
</gene>
<dbReference type="RefSeq" id="WP_067071791.1">
    <property type="nucleotide sequence ID" value="NZ_JYIJ01000019.1"/>
</dbReference>
<dbReference type="Proteomes" id="UP000070659">
    <property type="component" value="Unassembled WGS sequence"/>
</dbReference>
<dbReference type="EMBL" id="JYIJ01000019">
    <property type="protein sequence ID" value="KWW98048.1"/>
    <property type="molecule type" value="Genomic_DNA"/>
</dbReference>
<dbReference type="EMBL" id="JYIK01001029">
    <property type="protein sequence ID" value="KWX07866.1"/>
    <property type="molecule type" value="Genomic_DNA"/>
</dbReference>
<proteinExistence type="predicted"/>
<evidence type="ECO:0000313" key="2">
    <source>
        <dbReference type="EMBL" id="KWX07866.1"/>
    </source>
</evidence>
<comment type="caution">
    <text evidence="1">The sequence shown here is derived from an EMBL/GenBank/DDBJ whole genome shotgun (WGS) entry which is preliminary data.</text>
</comment>